<dbReference type="PANTHER" id="PTHR38604">
    <property type="entry name" value="PERIPLASMIC NITRATE REDUCTASE, ELECTRON TRANSFER SUBUNIT"/>
    <property type="match status" value="1"/>
</dbReference>
<evidence type="ECO:0000256" key="10">
    <source>
        <dbReference type="ARBA" id="ARBA00023004"/>
    </source>
</evidence>
<dbReference type="KEGG" id="eaj:Q3M24_23165"/>
<evidence type="ECO:0000256" key="1">
    <source>
        <dbReference type="ARBA" id="ARBA00004418"/>
    </source>
</evidence>
<keyword evidence="4" id="KW-0813">Transport</keyword>
<dbReference type="SUPFAM" id="SSF48695">
    <property type="entry name" value="Multiheme cytochromes"/>
    <property type="match status" value="1"/>
</dbReference>
<keyword evidence="5" id="KW-0349">Heme</keyword>
<evidence type="ECO:0000256" key="4">
    <source>
        <dbReference type="ARBA" id="ARBA00022448"/>
    </source>
</evidence>
<evidence type="ECO:0000256" key="9">
    <source>
        <dbReference type="ARBA" id="ARBA00022982"/>
    </source>
</evidence>
<dbReference type="EMBL" id="CP159373">
    <property type="protein sequence ID" value="XCN73133.1"/>
    <property type="molecule type" value="Genomic_DNA"/>
</dbReference>
<dbReference type="PANTHER" id="PTHR38604:SF1">
    <property type="entry name" value="PERIPLASMIC NITRATE REDUCTASE, ELECTRON TRANSFER SUBUNIT"/>
    <property type="match status" value="1"/>
</dbReference>
<dbReference type="Pfam" id="PF03892">
    <property type="entry name" value="NapB"/>
    <property type="match status" value="1"/>
</dbReference>
<dbReference type="GO" id="GO:0016491">
    <property type="term" value="F:oxidoreductase activity"/>
    <property type="evidence" value="ECO:0007669"/>
    <property type="project" value="UniProtKB-KW"/>
</dbReference>
<dbReference type="GO" id="GO:0042597">
    <property type="term" value="C:periplasmic space"/>
    <property type="evidence" value="ECO:0007669"/>
    <property type="project" value="UniProtKB-SubCell"/>
</dbReference>
<dbReference type="GO" id="GO:0009061">
    <property type="term" value="P:anaerobic respiration"/>
    <property type="evidence" value="ECO:0007669"/>
    <property type="project" value="InterPro"/>
</dbReference>
<evidence type="ECO:0000313" key="12">
    <source>
        <dbReference type="EMBL" id="XCN73133.1"/>
    </source>
</evidence>
<gene>
    <name evidence="12" type="ORF">Q3M24_23165</name>
</gene>
<proteinExistence type="inferred from homology"/>
<keyword evidence="8" id="KW-0574">Periplasm</keyword>
<keyword evidence="10" id="KW-0408">Iron</keyword>
<comment type="subcellular location">
    <subcellularLocation>
        <location evidence="1">Periplasm</location>
    </subcellularLocation>
</comment>
<dbReference type="InterPro" id="IPR005591">
    <property type="entry name" value="NapB"/>
</dbReference>
<dbReference type="Gene3D" id="1.10.1130.10">
    <property type="entry name" value="Flavocytochrome C3, Chain A"/>
    <property type="match status" value="1"/>
</dbReference>
<protein>
    <recommendedName>
        <fullName evidence="3">Periplasmic nitrate reductase, electron transfer subunit</fullName>
    </recommendedName>
    <alternativeName>
        <fullName evidence="11">Diheme cytochrome c NapB</fullName>
    </alternativeName>
</protein>
<reference evidence="12" key="1">
    <citation type="journal article" date="2024" name="Syst. Appl. Microbiol.">
        <title>First single-strain enrichments of Electrothrix cable bacteria, description of E. aestuarii sp. nov. and E. rattekaaiensis sp. nov., and proposal of a cable bacteria taxonomy following the rules of the SeqCode.</title>
        <authorList>
            <person name="Plum-Jensen L.E."/>
            <person name="Schramm A."/>
            <person name="Marshall I.P.G."/>
        </authorList>
    </citation>
    <scope>NUCLEOTIDE SEQUENCE</scope>
    <source>
        <strain evidence="12">Rat1</strain>
    </source>
</reference>
<organism evidence="12">
    <name type="scientific">Candidatus Electrothrix aestuarii</name>
    <dbReference type="NCBI Taxonomy" id="3062594"/>
    <lineage>
        <taxon>Bacteria</taxon>
        <taxon>Pseudomonadati</taxon>
        <taxon>Thermodesulfobacteriota</taxon>
        <taxon>Desulfobulbia</taxon>
        <taxon>Desulfobulbales</taxon>
        <taxon>Desulfobulbaceae</taxon>
        <taxon>Candidatus Electrothrix</taxon>
    </lineage>
</organism>
<reference evidence="12" key="2">
    <citation type="submission" date="2024-06" db="EMBL/GenBank/DDBJ databases">
        <authorList>
            <person name="Plum-Jensen L.E."/>
            <person name="Schramm A."/>
            <person name="Marshall I.P.G."/>
        </authorList>
    </citation>
    <scope>NUCLEOTIDE SEQUENCE</scope>
    <source>
        <strain evidence="12">Rat1</strain>
    </source>
</reference>
<keyword evidence="12" id="KW-0560">Oxidoreductase</keyword>
<evidence type="ECO:0000256" key="3">
    <source>
        <dbReference type="ARBA" id="ARBA00013773"/>
    </source>
</evidence>
<dbReference type="GO" id="GO:0046872">
    <property type="term" value="F:metal ion binding"/>
    <property type="evidence" value="ECO:0007669"/>
    <property type="project" value="UniProtKB-KW"/>
</dbReference>
<evidence type="ECO:0000256" key="6">
    <source>
        <dbReference type="ARBA" id="ARBA00022723"/>
    </source>
</evidence>
<keyword evidence="6" id="KW-0479">Metal-binding</keyword>
<keyword evidence="9" id="KW-0249">Electron transport</keyword>
<name>A0AAU8LV20_9BACT</name>
<keyword evidence="7" id="KW-0732">Signal</keyword>
<dbReference type="AlphaFoldDB" id="A0AAU8LV20"/>
<evidence type="ECO:0000256" key="7">
    <source>
        <dbReference type="ARBA" id="ARBA00022729"/>
    </source>
</evidence>
<evidence type="ECO:0000256" key="11">
    <source>
        <dbReference type="ARBA" id="ARBA00031832"/>
    </source>
</evidence>
<comment type="similarity">
    <text evidence="2">Belongs to the NapB family.</text>
</comment>
<dbReference type="InterPro" id="IPR036280">
    <property type="entry name" value="Multihaem_cyt_sf"/>
</dbReference>
<evidence type="ECO:0000256" key="8">
    <source>
        <dbReference type="ARBA" id="ARBA00022764"/>
    </source>
</evidence>
<evidence type="ECO:0000256" key="2">
    <source>
        <dbReference type="ARBA" id="ARBA00007368"/>
    </source>
</evidence>
<accession>A0AAU8LV20</accession>
<evidence type="ECO:0000256" key="5">
    <source>
        <dbReference type="ARBA" id="ARBA00022617"/>
    </source>
</evidence>
<sequence length="138" mass="15281">MKWIVFPLYLLSFVFFVSVVNSEDVESLRGSADIPAGSIPAVDMDWQPPGTTVPRTSAHQPPLIAHDITGMKITYDVNPCLGCHGLEASGAPKPFETHYTDRDGKKGEDISRRWYFCTQCHVGQVDAKPLVENTFEGK</sequence>